<sequence>MPFICGSFGSQEKEKHDTFWPFSSTSTRRHRIFGSRINKNAANPYADHGLDKFEALMADLDQKRHKILTEIGSEDATLVKFIYISSNELKPIVIRLHDPKQHHDASSLRNNAEIETKEENTKQVFGDHIDKIRSDIKIGKWWKPCYCFPLFVILILVLLMFSGRSFVIVCTSIGCDVRQITLM</sequence>
<dbReference type="Proteomes" id="UP000326396">
    <property type="component" value="Linkage Group LG8"/>
</dbReference>
<dbReference type="InterPro" id="IPR045880">
    <property type="entry name" value="ZCF37"/>
</dbReference>
<evidence type="ECO:0000256" key="1">
    <source>
        <dbReference type="SAM" id="Phobius"/>
    </source>
</evidence>
<protein>
    <submittedName>
        <fullName evidence="2">Uncharacterized protein</fullName>
    </submittedName>
</protein>
<proteinExistence type="predicted"/>
<dbReference type="AlphaFoldDB" id="A0A5N6LW44"/>
<reference evidence="2 3" key="1">
    <citation type="submission" date="2019-05" db="EMBL/GenBank/DDBJ databases">
        <title>Mikania micrantha, genome provides insights into the molecular mechanism of rapid growth.</title>
        <authorList>
            <person name="Liu B."/>
        </authorList>
    </citation>
    <scope>NUCLEOTIDE SEQUENCE [LARGE SCALE GENOMIC DNA]</scope>
    <source>
        <strain evidence="2">NLD-2019</strain>
        <tissue evidence="2">Leaf</tissue>
    </source>
</reference>
<dbReference type="OrthoDB" id="1932497at2759"/>
<keyword evidence="1" id="KW-1133">Transmembrane helix</keyword>
<feature type="transmembrane region" description="Helical" evidence="1">
    <location>
        <begin position="141"/>
        <end position="161"/>
    </location>
</feature>
<accession>A0A5N6LW44</accession>
<comment type="caution">
    <text evidence="2">The sequence shown here is derived from an EMBL/GenBank/DDBJ whole genome shotgun (WGS) entry which is preliminary data.</text>
</comment>
<dbReference type="PANTHER" id="PTHR35275">
    <property type="entry name" value="ZCF37"/>
    <property type="match status" value="1"/>
</dbReference>
<evidence type="ECO:0000313" key="2">
    <source>
        <dbReference type="EMBL" id="KAD2805834.1"/>
    </source>
</evidence>
<organism evidence="2 3">
    <name type="scientific">Mikania micrantha</name>
    <name type="common">bitter vine</name>
    <dbReference type="NCBI Taxonomy" id="192012"/>
    <lineage>
        <taxon>Eukaryota</taxon>
        <taxon>Viridiplantae</taxon>
        <taxon>Streptophyta</taxon>
        <taxon>Embryophyta</taxon>
        <taxon>Tracheophyta</taxon>
        <taxon>Spermatophyta</taxon>
        <taxon>Magnoliopsida</taxon>
        <taxon>eudicotyledons</taxon>
        <taxon>Gunneridae</taxon>
        <taxon>Pentapetalae</taxon>
        <taxon>asterids</taxon>
        <taxon>campanulids</taxon>
        <taxon>Asterales</taxon>
        <taxon>Asteraceae</taxon>
        <taxon>Asteroideae</taxon>
        <taxon>Heliantheae alliance</taxon>
        <taxon>Eupatorieae</taxon>
        <taxon>Mikania</taxon>
    </lineage>
</organism>
<name>A0A5N6LW44_9ASTR</name>
<evidence type="ECO:0000313" key="3">
    <source>
        <dbReference type="Proteomes" id="UP000326396"/>
    </source>
</evidence>
<keyword evidence="3" id="KW-1185">Reference proteome</keyword>
<dbReference type="EMBL" id="SZYD01000018">
    <property type="protein sequence ID" value="KAD2805834.1"/>
    <property type="molecule type" value="Genomic_DNA"/>
</dbReference>
<gene>
    <name evidence="2" type="ORF">E3N88_39211</name>
</gene>
<keyword evidence="1" id="KW-0472">Membrane</keyword>
<keyword evidence="1" id="KW-0812">Transmembrane</keyword>
<dbReference type="PANTHER" id="PTHR35275:SF10">
    <property type="entry name" value="ZCF37"/>
    <property type="match status" value="1"/>
</dbReference>